<name>A0ABS1CVT9_9PROT</name>
<keyword evidence="1" id="KW-0812">Transmembrane</keyword>
<sequence>MVGRPAGWHAVISPTWRVPAVLALLAAGGLLVGLLADGAWDLLASLALVGPLVAAWWLGRSRRQPRRGLPERPRRA</sequence>
<keyword evidence="1" id="KW-1133">Transmembrane helix</keyword>
<keyword evidence="1" id="KW-0472">Membrane</keyword>
<keyword evidence="3" id="KW-1185">Reference proteome</keyword>
<feature type="transmembrane region" description="Helical" evidence="1">
    <location>
        <begin position="16"/>
        <end position="36"/>
    </location>
</feature>
<dbReference type="EMBL" id="NRSG01000048">
    <property type="protein sequence ID" value="MBK1658356.1"/>
    <property type="molecule type" value="Genomic_DNA"/>
</dbReference>
<evidence type="ECO:0000256" key="1">
    <source>
        <dbReference type="SAM" id="Phobius"/>
    </source>
</evidence>
<proteinExistence type="predicted"/>
<accession>A0ABS1CVT9</accession>
<protein>
    <submittedName>
        <fullName evidence="2">Uncharacterized protein</fullName>
    </submittedName>
</protein>
<dbReference type="Proteomes" id="UP000697995">
    <property type="component" value="Unassembled WGS sequence"/>
</dbReference>
<comment type="caution">
    <text evidence="2">The sequence shown here is derived from an EMBL/GenBank/DDBJ whole genome shotgun (WGS) entry which is preliminary data.</text>
</comment>
<organism evidence="2 3">
    <name type="scientific">Paracraurococcus ruber</name>
    <dbReference type="NCBI Taxonomy" id="77675"/>
    <lineage>
        <taxon>Bacteria</taxon>
        <taxon>Pseudomonadati</taxon>
        <taxon>Pseudomonadota</taxon>
        <taxon>Alphaproteobacteria</taxon>
        <taxon>Acetobacterales</taxon>
        <taxon>Roseomonadaceae</taxon>
        <taxon>Paracraurococcus</taxon>
    </lineage>
</organism>
<reference evidence="2 3" key="1">
    <citation type="journal article" date="2020" name="Microorganisms">
        <title>Osmotic Adaptation and Compatible Solute Biosynthesis of Phototrophic Bacteria as Revealed from Genome Analyses.</title>
        <authorList>
            <person name="Imhoff J.F."/>
            <person name="Rahn T."/>
            <person name="Kunzel S."/>
            <person name="Keller A."/>
            <person name="Neulinger S.C."/>
        </authorList>
    </citation>
    <scope>NUCLEOTIDE SEQUENCE [LARGE SCALE GENOMIC DNA]</scope>
    <source>
        <strain evidence="2 3">DSM 15382</strain>
    </source>
</reference>
<feature type="transmembrane region" description="Helical" evidence="1">
    <location>
        <begin position="42"/>
        <end position="59"/>
    </location>
</feature>
<evidence type="ECO:0000313" key="2">
    <source>
        <dbReference type="EMBL" id="MBK1658356.1"/>
    </source>
</evidence>
<gene>
    <name evidence="2" type="ORF">CKO45_08945</name>
</gene>
<evidence type="ECO:0000313" key="3">
    <source>
        <dbReference type="Proteomes" id="UP000697995"/>
    </source>
</evidence>